<proteinExistence type="predicted"/>
<keyword evidence="3 7" id="KW-0418">Kinase</keyword>
<gene>
    <name evidence="7" type="ORF">BC936DRAFT_149873</name>
</gene>
<organism evidence="7 8">
    <name type="scientific">Jimgerdemannia flammicorona</name>
    <dbReference type="NCBI Taxonomy" id="994334"/>
    <lineage>
        <taxon>Eukaryota</taxon>
        <taxon>Fungi</taxon>
        <taxon>Fungi incertae sedis</taxon>
        <taxon>Mucoromycota</taxon>
        <taxon>Mucoromycotina</taxon>
        <taxon>Endogonomycetes</taxon>
        <taxon>Endogonales</taxon>
        <taxon>Endogonaceae</taxon>
        <taxon>Jimgerdemannia</taxon>
    </lineage>
</organism>
<evidence type="ECO:0000256" key="2">
    <source>
        <dbReference type="ARBA" id="ARBA00022741"/>
    </source>
</evidence>
<sequence>MDLRTMQQSSSPSNKDWIQSAIEQGHIDYLELDKELNEGPVFYAREGFLVMYFAAGKKHTKQMHALKCLREQLKSVEADPVGYKNFINELQFLRQIDDENFVARYHGISRHPTTNAYLMVMKHVEQGSLTNYLKKNAGRLTWAERLRLACQVAEALNYIHNKGAIHRNLHSDNILINDKGRALIADLGLSGVTVSKISKLTISAHIPYIPPELIARSRIPIKDDARSDIYSLGVVLWDISGDGTPPFPDVDFLTAEHIFQGLRADPIEGTPQEYIELYMQCWDGDPSKRPGMIEILTRLRTMAKAARRQGWGSKFAIDAAYAGRHLQENTAVDNKPATIQEDNLVLSEGFMSKMKNLALKWLTGPDQKDKVRKGKGKEGKLGQQSVMSPLAWISDNLSGKVDEKGNCDKDGHKTKDKNAEQRLEKPYEEQPKLEDGTPIIGHNYLNISECPRNPGDDVTPDPR</sequence>
<evidence type="ECO:0000259" key="6">
    <source>
        <dbReference type="PROSITE" id="PS50011"/>
    </source>
</evidence>
<dbReference type="PRINTS" id="PR00109">
    <property type="entry name" value="TYRKINASE"/>
</dbReference>
<dbReference type="Proteomes" id="UP000268093">
    <property type="component" value="Unassembled WGS sequence"/>
</dbReference>
<dbReference type="InterPro" id="IPR000719">
    <property type="entry name" value="Prot_kinase_dom"/>
</dbReference>
<evidence type="ECO:0000313" key="7">
    <source>
        <dbReference type="EMBL" id="RUP52253.1"/>
    </source>
</evidence>
<dbReference type="PROSITE" id="PS50011">
    <property type="entry name" value="PROTEIN_KINASE_DOM"/>
    <property type="match status" value="1"/>
</dbReference>
<keyword evidence="1" id="KW-0808">Transferase</keyword>
<dbReference type="AlphaFoldDB" id="A0A433DN32"/>
<dbReference type="GO" id="GO:0005524">
    <property type="term" value="F:ATP binding"/>
    <property type="evidence" value="ECO:0007669"/>
    <property type="project" value="UniProtKB-KW"/>
</dbReference>
<evidence type="ECO:0000313" key="8">
    <source>
        <dbReference type="Proteomes" id="UP000268093"/>
    </source>
</evidence>
<dbReference type="Pfam" id="PF07714">
    <property type="entry name" value="PK_Tyr_Ser-Thr"/>
    <property type="match status" value="1"/>
</dbReference>
<accession>A0A433DN32</accession>
<dbReference type="OrthoDB" id="10261027at2759"/>
<comment type="caution">
    <text evidence="7">The sequence shown here is derived from an EMBL/GenBank/DDBJ whole genome shotgun (WGS) entry which is preliminary data.</text>
</comment>
<keyword evidence="8" id="KW-1185">Reference proteome</keyword>
<dbReference type="PANTHER" id="PTHR44329">
    <property type="entry name" value="SERINE/THREONINE-PROTEIN KINASE TNNI3K-RELATED"/>
    <property type="match status" value="1"/>
</dbReference>
<dbReference type="EMBL" id="RBNI01000095">
    <property type="protein sequence ID" value="RUP52253.1"/>
    <property type="molecule type" value="Genomic_DNA"/>
</dbReference>
<feature type="compositionally biased region" description="Basic and acidic residues" evidence="5">
    <location>
        <begin position="400"/>
        <end position="435"/>
    </location>
</feature>
<evidence type="ECO:0000256" key="1">
    <source>
        <dbReference type="ARBA" id="ARBA00022679"/>
    </source>
</evidence>
<dbReference type="PANTHER" id="PTHR44329:SF288">
    <property type="entry name" value="MITOGEN-ACTIVATED PROTEIN KINASE KINASE KINASE 20"/>
    <property type="match status" value="1"/>
</dbReference>
<feature type="region of interest" description="Disordered" evidence="5">
    <location>
        <begin position="398"/>
        <end position="463"/>
    </location>
</feature>
<keyword evidence="2" id="KW-0547">Nucleotide-binding</keyword>
<keyword evidence="4" id="KW-0067">ATP-binding</keyword>
<evidence type="ECO:0000256" key="4">
    <source>
        <dbReference type="ARBA" id="ARBA00022840"/>
    </source>
</evidence>
<evidence type="ECO:0000256" key="5">
    <source>
        <dbReference type="SAM" id="MobiDB-lite"/>
    </source>
</evidence>
<dbReference type="InterPro" id="IPR001245">
    <property type="entry name" value="Ser-Thr/Tyr_kinase_cat_dom"/>
</dbReference>
<evidence type="ECO:0000256" key="3">
    <source>
        <dbReference type="ARBA" id="ARBA00022777"/>
    </source>
</evidence>
<reference evidence="7 8" key="1">
    <citation type="journal article" date="2018" name="New Phytol.">
        <title>Phylogenomics of Endogonaceae and evolution of mycorrhizas within Mucoromycota.</title>
        <authorList>
            <person name="Chang Y."/>
            <person name="Desiro A."/>
            <person name="Na H."/>
            <person name="Sandor L."/>
            <person name="Lipzen A."/>
            <person name="Clum A."/>
            <person name="Barry K."/>
            <person name="Grigoriev I.V."/>
            <person name="Martin F.M."/>
            <person name="Stajich J.E."/>
            <person name="Smith M.E."/>
            <person name="Bonito G."/>
            <person name="Spatafora J.W."/>
        </authorList>
    </citation>
    <scope>NUCLEOTIDE SEQUENCE [LARGE SCALE GENOMIC DNA]</scope>
    <source>
        <strain evidence="7 8">GMNB39</strain>
    </source>
</reference>
<dbReference type="GO" id="GO:0004674">
    <property type="term" value="F:protein serine/threonine kinase activity"/>
    <property type="evidence" value="ECO:0007669"/>
    <property type="project" value="TreeGrafter"/>
</dbReference>
<dbReference type="Gene3D" id="1.10.510.10">
    <property type="entry name" value="Transferase(Phosphotransferase) domain 1"/>
    <property type="match status" value="1"/>
</dbReference>
<dbReference type="InterPro" id="IPR051681">
    <property type="entry name" value="Ser/Thr_Kinases-Pseudokinases"/>
</dbReference>
<dbReference type="SUPFAM" id="SSF56112">
    <property type="entry name" value="Protein kinase-like (PK-like)"/>
    <property type="match status" value="1"/>
</dbReference>
<dbReference type="InterPro" id="IPR011009">
    <property type="entry name" value="Kinase-like_dom_sf"/>
</dbReference>
<feature type="domain" description="Protein kinase" evidence="6">
    <location>
        <begin position="30"/>
        <end position="302"/>
    </location>
</feature>
<name>A0A433DN32_9FUNG</name>
<protein>
    <submittedName>
        <fullName evidence="7">Kinase-like domain-containing protein</fullName>
    </submittedName>
</protein>
<feature type="region of interest" description="Disordered" evidence="5">
    <location>
        <begin position="367"/>
        <end position="386"/>
    </location>
</feature>